<reference evidence="3" key="1">
    <citation type="submission" date="2024-06" db="EMBL/GenBank/DDBJ databases">
        <authorList>
            <person name="Chang H.C."/>
            <person name="Mun S.Y."/>
        </authorList>
    </citation>
    <scope>NUCLEOTIDE SEQUENCE [LARGE SCALE GENOMIC DNA]</scope>
    <source>
        <strain evidence="3">KT1</strain>
    </source>
</reference>
<keyword evidence="3" id="KW-1185">Reference proteome</keyword>
<dbReference type="GO" id="GO:0004519">
    <property type="term" value="F:endonuclease activity"/>
    <property type="evidence" value="ECO:0007669"/>
    <property type="project" value="UniProtKB-KW"/>
</dbReference>
<evidence type="ECO:0000313" key="2">
    <source>
        <dbReference type="EMBL" id="WPC21059.1"/>
    </source>
</evidence>
<dbReference type="SMART" id="SM00892">
    <property type="entry name" value="Endonuclease_NS"/>
    <property type="match status" value="1"/>
</dbReference>
<dbReference type="Proteomes" id="UP001302696">
    <property type="component" value="Chromosome"/>
</dbReference>
<dbReference type="EMBL" id="CP104778">
    <property type="protein sequence ID" value="WPC21059.1"/>
    <property type="molecule type" value="Genomic_DNA"/>
</dbReference>
<accession>A0ABZ0Q334</accession>
<dbReference type="InterPro" id="IPR044929">
    <property type="entry name" value="DNA/RNA_non-sp_Endonuclease_sf"/>
</dbReference>
<proteinExistence type="predicted"/>
<gene>
    <name evidence="2" type="ORF">N6G96_07115</name>
</gene>
<keyword evidence="2" id="KW-0378">Hydrolase</keyword>
<feature type="domain" description="DNA/RNA non-specific endonuclease/pyrophosphatase/phosphodiesterase" evidence="1">
    <location>
        <begin position="27"/>
        <end position="203"/>
    </location>
</feature>
<dbReference type="Gene3D" id="3.40.570.10">
    <property type="entry name" value="Extracellular Endonuclease, subunit A"/>
    <property type="match status" value="1"/>
</dbReference>
<protein>
    <submittedName>
        <fullName evidence="2">DNA/RNA non-specific endonuclease</fullName>
    </submittedName>
</protein>
<keyword evidence="2" id="KW-0255">Endonuclease</keyword>
<dbReference type="Pfam" id="PF01223">
    <property type="entry name" value="Endonuclease_NS"/>
    <property type="match status" value="1"/>
</dbReference>
<organism evidence="2 3">
    <name type="scientific">Pediococcus inopinatus</name>
    <dbReference type="NCBI Taxonomy" id="114090"/>
    <lineage>
        <taxon>Bacteria</taxon>
        <taxon>Bacillati</taxon>
        <taxon>Bacillota</taxon>
        <taxon>Bacilli</taxon>
        <taxon>Lactobacillales</taxon>
        <taxon>Lactobacillaceae</taxon>
        <taxon>Pediococcus</taxon>
    </lineage>
</organism>
<dbReference type="InterPro" id="IPR001604">
    <property type="entry name" value="Endo_G_ENPP1-like_dom"/>
</dbReference>
<evidence type="ECO:0000313" key="3">
    <source>
        <dbReference type="Proteomes" id="UP001302696"/>
    </source>
</evidence>
<name>A0ABZ0Q334_9LACO</name>
<evidence type="ECO:0000259" key="1">
    <source>
        <dbReference type="SMART" id="SM00892"/>
    </source>
</evidence>
<dbReference type="RefSeq" id="WP_323708987.1">
    <property type="nucleotide sequence ID" value="NZ_CP155431.1"/>
</dbReference>
<sequence>MRQLTFKSGSSSYINVNQGKSILDVANWRSNKIDYGDLDRFNRTTTVTGYLEHRNLVRSSTRTGQDWRPTGWHQKAVTMNGRKIEILNRGHLLAYSITGKFNKNGQYDVSELGSLDNPKNLATQTEFSNQKTMQIFEEKVRDALEANKKVIYQVSTVFKGTDLMPIGYHLQALSTDKALNFNVFVWNVEPGVKFDYSTGRSRIDRSMKVTEQNK</sequence>
<keyword evidence="2" id="KW-0540">Nuclease</keyword>